<gene>
    <name evidence="3" type="ORF">DY240_22830</name>
</gene>
<name>A0A418KKA3_9ACTN</name>
<evidence type="ECO:0000256" key="1">
    <source>
        <dbReference type="SAM" id="Phobius"/>
    </source>
</evidence>
<dbReference type="EMBL" id="QUAL01000248">
    <property type="protein sequence ID" value="RIQ16470.1"/>
    <property type="molecule type" value="Genomic_DNA"/>
</dbReference>
<protein>
    <submittedName>
        <fullName evidence="3">DUF58 domain-containing protein</fullName>
    </submittedName>
</protein>
<keyword evidence="1" id="KW-0472">Membrane</keyword>
<evidence type="ECO:0000313" key="3">
    <source>
        <dbReference type="EMBL" id="RIQ16470.1"/>
    </source>
</evidence>
<evidence type="ECO:0000256" key="2">
    <source>
        <dbReference type="SAM" id="SignalP"/>
    </source>
</evidence>
<feature type="signal peptide" evidence="2">
    <location>
        <begin position="1"/>
        <end position="21"/>
    </location>
</feature>
<proteinExistence type="predicted"/>
<dbReference type="AlphaFoldDB" id="A0A418KKA3"/>
<comment type="caution">
    <text evidence="3">The sequence shown here is derived from an EMBL/GenBank/DDBJ whole genome shotgun (WGS) entry which is preliminary data.</text>
</comment>
<feature type="transmembrane region" description="Helical" evidence="1">
    <location>
        <begin position="31"/>
        <end position="52"/>
    </location>
</feature>
<keyword evidence="2" id="KW-0732">Signal</keyword>
<reference evidence="3 4" key="1">
    <citation type="submission" date="2018-09" db="EMBL/GenBank/DDBJ databases">
        <title>Isolation, diversity and antifungal activity of actinobacteria from wheat.</title>
        <authorList>
            <person name="Han C."/>
        </authorList>
    </citation>
    <scope>NUCLEOTIDE SEQUENCE [LARGE SCALE GENOMIC DNA]</scope>
    <source>
        <strain evidence="3 4">NEAU-YY265</strain>
    </source>
</reference>
<feature type="chain" id="PRO_5019118063" evidence="2">
    <location>
        <begin position="22"/>
        <end position="104"/>
    </location>
</feature>
<evidence type="ECO:0000313" key="4">
    <source>
        <dbReference type="Proteomes" id="UP000284057"/>
    </source>
</evidence>
<dbReference type="Proteomes" id="UP000284057">
    <property type="component" value="Unassembled WGS sequence"/>
</dbReference>
<keyword evidence="4" id="KW-1185">Reference proteome</keyword>
<accession>A0A418KKA3</accession>
<sequence length="104" mass="10565">MVLTGRVAALAAIGAVVVAAAAPSWAGIAGVTGAVLALVLVDVVLAGSTRALRLSRDGDRTARLGTTATVRLSIRNDGRRRVRGLLRDAWPPSAGVVADRVAVD</sequence>
<organism evidence="3 4">
    <name type="scientific">Jiangella rhizosphaerae</name>
    <dbReference type="NCBI Taxonomy" id="2293569"/>
    <lineage>
        <taxon>Bacteria</taxon>
        <taxon>Bacillati</taxon>
        <taxon>Actinomycetota</taxon>
        <taxon>Actinomycetes</taxon>
        <taxon>Jiangellales</taxon>
        <taxon>Jiangellaceae</taxon>
        <taxon>Jiangella</taxon>
    </lineage>
</organism>
<keyword evidence="1" id="KW-0812">Transmembrane</keyword>
<feature type="non-terminal residue" evidence="3">
    <location>
        <position position="104"/>
    </location>
</feature>
<keyword evidence="1" id="KW-1133">Transmembrane helix</keyword>